<dbReference type="GO" id="GO:0000976">
    <property type="term" value="F:transcription cis-regulatory region binding"/>
    <property type="evidence" value="ECO:0007669"/>
    <property type="project" value="TreeGrafter"/>
</dbReference>
<dbReference type="InterPro" id="IPR050109">
    <property type="entry name" value="HTH-type_TetR-like_transc_reg"/>
</dbReference>
<dbReference type="Pfam" id="PF00440">
    <property type="entry name" value="TetR_N"/>
    <property type="match status" value="1"/>
</dbReference>
<keyword evidence="2 4" id="KW-0238">DNA-binding</keyword>
<dbReference type="Pfam" id="PF21935">
    <property type="entry name" value="TetR_C_45"/>
    <property type="match status" value="1"/>
</dbReference>
<keyword evidence="1" id="KW-0805">Transcription regulation</keyword>
<dbReference type="PANTHER" id="PTHR30055">
    <property type="entry name" value="HTH-TYPE TRANSCRIPTIONAL REGULATOR RUTR"/>
    <property type="match status" value="1"/>
</dbReference>
<feature type="DNA-binding region" description="H-T-H motif" evidence="4">
    <location>
        <begin position="31"/>
        <end position="50"/>
    </location>
</feature>
<evidence type="ECO:0000256" key="4">
    <source>
        <dbReference type="PROSITE-ProRule" id="PRU00335"/>
    </source>
</evidence>
<organism evidence="6 7">
    <name type="scientific">Lentzea aerocolonigenes</name>
    <name type="common">Lechevalieria aerocolonigenes</name>
    <name type="synonym">Saccharothrix aerocolonigenes</name>
    <dbReference type="NCBI Taxonomy" id="68170"/>
    <lineage>
        <taxon>Bacteria</taxon>
        <taxon>Bacillati</taxon>
        <taxon>Actinomycetota</taxon>
        <taxon>Actinomycetes</taxon>
        <taxon>Pseudonocardiales</taxon>
        <taxon>Pseudonocardiaceae</taxon>
        <taxon>Lentzea</taxon>
    </lineage>
</organism>
<evidence type="ECO:0000256" key="3">
    <source>
        <dbReference type="ARBA" id="ARBA00023163"/>
    </source>
</evidence>
<proteinExistence type="predicted"/>
<dbReference type="InterPro" id="IPR054126">
    <property type="entry name" value="CprB_TetR_C"/>
</dbReference>
<dbReference type="Proteomes" id="UP000033393">
    <property type="component" value="Unassembled WGS sequence"/>
</dbReference>
<dbReference type="GO" id="GO:0003700">
    <property type="term" value="F:DNA-binding transcription factor activity"/>
    <property type="evidence" value="ECO:0007669"/>
    <property type="project" value="TreeGrafter"/>
</dbReference>
<evidence type="ECO:0000256" key="1">
    <source>
        <dbReference type="ARBA" id="ARBA00023015"/>
    </source>
</evidence>
<comment type="caution">
    <text evidence="6">The sequence shown here is derived from an EMBL/GenBank/DDBJ whole genome shotgun (WGS) entry which is preliminary data.</text>
</comment>
<dbReference type="RefSeq" id="WP_045309612.1">
    <property type="nucleotide sequence ID" value="NZ_JYJG01000006.1"/>
</dbReference>
<dbReference type="InterPro" id="IPR023772">
    <property type="entry name" value="DNA-bd_HTH_TetR-type_CS"/>
</dbReference>
<dbReference type="InterPro" id="IPR047923">
    <property type="entry name" value="ArpA-like"/>
</dbReference>
<dbReference type="PROSITE" id="PS01081">
    <property type="entry name" value="HTH_TETR_1"/>
    <property type="match status" value="1"/>
</dbReference>
<feature type="domain" description="HTH tetR-type" evidence="5">
    <location>
        <begin position="8"/>
        <end position="68"/>
    </location>
</feature>
<dbReference type="Gene3D" id="1.10.357.10">
    <property type="entry name" value="Tetracycline Repressor, domain 2"/>
    <property type="match status" value="1"/>
</dbReference>
<reference evidence="6 7" key="1">
    <citation type="submission" date="2015-02" db="EMBL/GenBank/DDBJ databases">
        <authorList>
            <person name="Ju K.-S."/>
            <person name="Doroghazi J.R."/>
            <person name="Metcalf W."/>
        </authorList>
    </citation>
    <scope>NUCLEOTIDE SEQUENCE [LARGE SCALE GENOMIC DNA]</scope>
    <source>
        <strain evidence="6 7">NRRL B-16140</strain>
    </source>
</reference>
<dbReference type="InterPro" id="IPR001647">
    <property type="entry name" value="HTH_TetR"/>
</dbReference>
<dbReference type="PANTHER" id="PTHR30055:SF234">
    <property type="entry name" value="HTH-TYPE TRANSCRIPTIONAL REGULATOR BETI"/>
    <property type="match status" value="1"/>
</dbReference>
<dbReference type="EMBL" id="JYJG01000006">
    <property type="protein sequence ID" value="KJK52958.1"/>
    <property type="molecule type" value="Genomic_DNA"/>
</dbReference>
<keyword evidence="3" id="KW-0804">Transcription</keyword>
<dbReference type="PATRIC" id="fig|68170.10.peg.3579"/>
<dbReference type="PRINTS" id="PR00455">
    <property type="entry name" value="HTHTETR"/>
</dbReference>
<dbReference type="InterPro" id="IPR036271">
    <property type="entry name" value="Tet_transcr_reg_TetR-rel_C_sf"/>
</dbReference>
<dbReference type="OrthoDB" id="3237195at2"/>
<name>A0A0F0HGX8_LENAE</name>
<dbReference type="AlphaFoldDB" id="A0A0F0HGX8"/>
<dbReference type="eggNOG" id="COG1309">
    <property type="taxonomic scope" value="Bacteria"/>
</dbReference>
<keyword evidence="7" id="KW-1185">Reference proteome</keyword>
<dbReference type="InterPro" id="IPR009057">
    <property type="entry name" value="Homeodomain-like_sf"/>
</dbReference>
<gene>
    <name evidence="6" type="ORF">UK23_02010</name>
</gene>
<accession>A0A0F0HGX8</accession>
<dbReference type="SUPFAM" id="SSF46689">
    <property type="entry name" value="Homeodomain-like"/>
    <property type="match status" value="1"/>
</dbReference>
<evidence type="ECO:0000256" key="2">
    <source>
        <dbReference type="ARBA" id="ARBA00023125"/>
    </source>
</evidence>
<sequence>MPQQDRAYATRESILHAAAEEFDRLGYERTSLTAVLARAGLTKGAFYFHFASKEAVARALIERQGELWAQVRETWHASGVDPLSALHGMFAESADRMAADVVLRAGVRLAADREIGYPGVPSAHVGWEKLIAGYVAEAAERGDLRAGVDPDAVARTLCGAALGARLISSATTACADFPARIREVLGHVLPCVASSSWKLSGSQNAVDGRAEP</sequence>
<evidence type="ECO:0000259" key="5">
    <source>
        <dbReference type="PROSITE" id="PS50977"/>
    </source>
</evidence>
<evidence type="ECO:0000313" key="6">
    <source>
        <dbReference type="EMBL" id="KJK52958.1"/>
    </source>
</evidence>
<protein>
    <recommendedName>
        <fullName evidence="5">HTH tetR-type domain-containing protein</fullName>
    </recommendedName>
</protein>
<dbReference type="PROSITE" id="PS50977">
    <property type="entry name" value="HTH_TETR_2"/>
    <property type="match status" value="1"/>
</dbReference>
<dbReference type="NCBIfam" id="NF041196">
    <property type="entry name" value="ScbR_bind_reg"/>
    <property type="match status" value="1"/>
</dbReference>
<evidence type="ECO:0000313" key="7">
    <source>
        <dbReference type="Proteomes" id="UP000033393"/>
    </source>
</evidence>
<dbReference type="SUPFAM" id="SSF48498">
    <property type="entry name" value="Tetracyclin repressor-like, C-terminal domain"/>
    <property type="match status" value="1"/>
</dbReference>